<dbReference type="AlphaFoldDB" id="A0A2M8TX00"/>
<dbReference type="SMART" id="SM00530">
    <property type="entry name" value="HTH_XRE"/>
    <property type="match status" value="1"/>
</dbReference>
<evidence type="ECO:0000313" key="3">
    <source>
        <dbReference type="Proteomes" id="UP000229884"/>
    </source>
</evidence>
<comment type="caution">
    <text evidence="2">The sequence shown here is derived from an EMBL/GenBank/DDBJ whole genome shotgun (WGS) entry which is preliminary data.</text>
</comment>
<proteinExistence type="predicted"/>
<dbReference type="PROSITE" id="PS50943">
    <property type="entry name" value="HTH_CROC1"/>
    <property type="match status" value="1"/>
</dbReference>
<dbReference type="InterPro" id="IPR010982">
    <property type="entry name" value="Lambda_DNA-bd_dom_sf"/>
</dbReference>
<dbReference type="GO" id="GO:0003677">
    <property type="term" value="F:DNA binding"/>
    <property type="evidence" value="ECO:0007669"/>
    <property type="project" value="UniProtKB-KW"/>
</dbReference>
<sequence length="88" mass="9537">MDIKKKIREYGWTLERLAAEMKGKGGTKGVSQPAISSIINGNPTLDKLQEIANIIGISVAELLANDNELVNSFHCPHCGKPLQITIHG</sequence>
<protein>
    <submittedName>
        <fullName evidence="2">DNA-binding protein</fullName>
    </submittedName>
</protein>
<dbReference type="InterPro" id="IPR001387">
    <property type="entry name" value="Cro/C1-type_HTH"/>
</dbReference>
<organism evidence="2 3">
    <name type="scientific">Prevotella intermedia</name>
    <dbReference type="NCBI Taxonomy" id="28131"/>
    <lineage>
        <taxon>Bacteria</taxon>
        <taxon>Pseudomonadati</taxon>
        <taxon>Bacteroidota</taxon>
        <taxon>Bacteroidia</taxon>
        <taxon>Bacteroidales</taxon>
        <taxon>Prevotellaceae</taxon>
        <taxon>Prevotella</taxon>
    </lineage>
</organism>
<dbReference type="Pfam" id="PF01381">
    <property type="entry name" value="HTH_3"/>
    <property type="match status" value="1"/>
</dbReference>
<dbReference type="EMBL" id="PENG01000001">
    <property type="protein sequence ID" value="PJI28467.1"/>
    <property type="molecule type" value="Genomic_DNA"/>
</dbReference>
<dbReference type="Proteomes" id="UP000229884">
    <property type="component" value="Unassembled WGS sequence"/>
</dbReference>
<dbReference type="Gene3D" id="1.10.260.40">
    <property type="entry name" value="lambda repressor-like DNA-binding domains"/>
    <property type="match status" value="1"/>
</dbReference>
<accession>A0A2M8TX00</accession>
<name>A0A2M8TX00_PREIN</name>
<feature type="domain" description="HTH cro/C1-type" evidence="1">
    <location>
        <begin position="3"/>
        <end position="62"/>
    </location>
</feature>
<keyword evidence="2" id="KW-0238">DNA-binding</keyword>
<reference evidence="2 3" key="1">
    <citation type="submission" date="2017-11" db="EMBL/GenBank/DDBJ databases">
        <title>Genome sequencing of Prevotella intermedia KCOM 2832.</title>
        <authorList>
            <person name="Kook J.-K."/>
            <person name="Park S.-N."/>
            <person name="Lim Y.K."/>
        </authorList>
    </citation>
    <scope>NUCLEOTIDE SEQUENCE [LARGE SCALE GENOMIC DNA]</scope>
    <source>
        <strain evidence="2 3">KCOM 2832</strain>
    </source>
</reference>
<dbReference type="RefSeq" id="WP_100371181.1">
    <property type="nucleotide sequence ID" value="NZ_PENG01000001.1"/>
</dbReference>
<dbReference type="SUPFAM" id="SSF47413">
    <property type="entry name" value="lambda repressor-like DNA-binding domains"/>
    <property type="match status" value="1"/>
</dbReference>
<evidence type="ECO:0000313" key="2">
    <source>
        <dbReference type="EMBL" id="PJI28467.1"/>
    </source>
</evidence>
<gene>
    <name evidence="2" type="ORF">CTM58_09305</name>
</gene>
<evidence type="ECO:0000259" key="1">
    <source>
        <dbReference type="PROSITE" id="PS50943"/>
    </source>
</evidence>
<dbReference type="CDD" id="cd00093">
    <property type="entry name" value="HTH_XRE"/>
    <property type="match status" value="1"/>
</dbReference>